<feature type="binding site" evidence="12">
    <location>
        <position position="128"/>
    </location>
    <ligand>
        <name>Fe cation</name>
        <dbReference type="ChEBI" id="CHEBI:24875"/>
    </ligand>
</feature>
<comment type="cofactor">
    <cofactor evidence="11">
        <name>Zn(2+)</name>
        <dbReference type="ChEBI" id="CHEBI:29105"/>
    </cofactor>
    <text evidence="11">Binds 1 zinc ion per subunit.</text>
</comment>
<evidence type="ECO:0000256" key="6">
    <source>
        <dbReference type="ARBA" id="ARBA00022723"/>
    </source>
</evidence>
<evidence type="ECO:0000256" key="11">
    <source>
        <dbReference type="PIRSR" id="PIRSR602481-1"/>
    </source>
</evidence>
<gene>
    <name evidence="13" type="ORF">AMJ40_00940</name>
</gene>
<comment type="subcellular location">
    <subcellularLocation>
        <location evidence="1">Cytoplasm</location>
    </subcellularLocation>
</comment>
<accession>A0A0S7WLQ4</accession>
<keyword evidence="9" id="KW-0238">DNA-binding</keyword>
<evidence type="ECO:0000256" key="1">
    <source>
        <dbReference type="ARBA" id="ARBA00004496"/>
    </source>
</evidence>
<feature type="binding site" evidence="11">
    <location>
        <position position="96"/>
    </location>
    <ligand>
        <name>Zn(2+)</name>
        <dbReference type="ChEBI" id="CHEBI:29105"/>
    </ligand>
</feature>
<dbReference type="EMBL" id="LIZT01000006">
    <property type="protein sequence ID" value="KPJ51118.1"/>
    <property type="molecule type" value="Genomic_DNA"/>
</dbReference>
<dbReference type="PATRIC" id="fig|1703771.3.peg.1514"/>
<dbReference type="Proteomes" id="UP000051124">
    <property type="component" value="Unassembled WGS sequence"/>
</dbReference>
<dbReference type="CDD" id="cd07153">
    <property type="entry name" value="Fur_like"/>
    <property type="match status" value="1"/>
</dbReference>
<evidence type="ECO:0000256" key="9">
    <source>
        <dbReference type="ARBA" id="ARBA00023125"/>
    </source>
</evidence>
<comment type="similarity">
    <text evidence="2">Belongs to the Fur family.</text>
</comment>
<keyword evidence="12" id="KW-0408">Iron</keyword>
<dbReference type="GO" id="GO:0000976">
    <property type="term" value="F:transcription cis-regulatory region binding"/>
    <property type="evidence" value="ECO:0007669"/>
    <property type="project" value="TreeGrafter"/>
</dbReference>
<evidence type="ECO:0000256" key="5">
    <source>
        <dbReference type="ARBA" id="ARBA00022491"/>
    </source>
</evidence>
<dbReference type="InterPro" id="IPR002481">
    <property type="entry name" value="FUR"/>
</dbReference>
<proteinExistence type="inferred from homology"/>
<feature type="binding site" evidence="11">
    <location>
        <position position="99"/>
    </location>
    <ligand>
        <name>Zn(2+)</name>
        <dbReference type="ChEBI" id="CHEBI:29105"/>
    </ligand>
</feature>
<dbReference type="GO" id="GO:0045892">
    <property type="term" value="P:negative regulation of DNA-templated transcription"/>
    <property type="evidence" value="ECO:0007669"/>
    <property type="project" value="TreeGrafter"/>
</dbReference>
<evidence type="ECO:0000256" key="2">
    <source>
        <dbReference type="ARBA" id="ARBA00007957"/>
    </source>
</evidence>
<dbReference type="Pfam" id="PF01475">
    <property type="entry name" value="FUR"/>
    <property type="match status" value="1"/>
</dbReference>
<dbReference type="InterPro" id="IPR043135">
    <property type="entry name" value="Fur_C"/>
</dbReference>
<evidence type="ECO:0000256" key="7">
    <source>
        <dbReference type="ARBA" id="ARBA00022833"/>
    </source>
</evidence>
<keyword evidence="8" id="KW-0805">Transcription regulation</keyword>
<dbReference type="InterPro" id="IPR036388">
    <property type="entry name" value="WH-like_DNA-bd_sf"/>
</dbReference>
<evidence type="ECO:0000256" key="12">
    <source>
        <dbReference type="PIRSR" id="PIRSR602481-2"/>
    </source>
</evidence>
<dbReference type="PANTHER" id="PTHR33202">
    <property type="entry name" value="ZINC UPTAKE REGULATION PROTEIN"/>
    <property type="match status" value="1"/>
</dbReference>
<dbReference type="PANTHER" id="PTHR33202:SF2">
    <property type="entry name" value="FERRIC UPTAKE REGULATION PROTEIN"/>
    <property type="match status" value="1"/>
</dbReference>
<evidence type="ECO:0000256" key="10">
    <source>
        <dbReference type="ARBA" id="ARBA00023163"/>
    </source>
</evidence>
<evidence type="ECO:0000256" key="8">
    <source>
        <dbReference type="ARBA" id="ARBA00023015"/>
    </source>
</evidence>
<evidence type="ECO:0000256" key="4">
    <source>
        <dbReference type="ARBA" id="ARBA00022490"/>
    </source>
</evidence>
<keyword evidence="7 11" id="KW-0862">Zinc</keyword>
<keyword evidence="4" id="KW-0963">Cytoplasm</keyword>
<comment type="caution">
    <text evidence="13">The sequence shown here is derived from an EMBL/GenBank/DDBJ whole genome shotgun (WGS) entry which is preliminary data.</text>
</comment>
<comment type="subunit">
    <text evidence="3">Homodimer.</text>
</comment>
<dbReference type="AlphaFoldDB" id="A0A0S7WLQ4"/>
<dbReference type="GO" id="GO:0005829">
    <property type="term" value="C:cytosol"/>
    <property type="evidence" value="ECO:0007669"/>
    <property type="project" value="TreeGrafter"/>
</dbReference>
<keyword evidence="5" id="KW-0678">Repressor</keyword>
<dbReference type="GO" id="GO:0003700">
    <property type="term" value="F:DNA-binding transcription factor activity"/>
    <property type="evidence" value="ECO:0007669"/>
    <property type="project" value="InterPro"/>
</dbReference>
<dbReference type="Gene3D" id="1.10.10.10">
    <property type="entry name" value="Winged helix-like DNA-binding domain superfamily/Winged helix DNA-binding domain"/>
    <property type="match status" value="1"/>
</dbReference>
<organism evidence="13 14">
    <name type="scientific">candidate division TA06 bacterium DG_26</name>
    <dbReference type="NCBI Taxonomy" id="1703771"/>
    <lineage>
        <taxon>Bacteria</taxon>
        <taxon>Bacteria division TA06</taxon>
    </lineage>
</organism>
<dbReference type="Gene3D" id="3.30.1490.190">
    <property type="match status" value="1"/>
</dbReference>
<feature type="binding site" evidence="12">
    <location>
        <position position="90"/>
    </location>
    <ligand>
        <name>Fe cation</name>
        <dbReference type="ChEBI" id="CHEBI:24875"/>
    </ligand>
</feature>
<dbReference type="InterPro" id="IPR036390">
    <property type="entry name" value="WH_DNA-bd_sf"/>
</dbReference>
<dbReference type="GO" id="GO:1900376">
    <property type="term" value="P:regulation of secondary metabolite biosynthetic process"/>
    <property type="evidence" value="ECO:0007669"/>
    <property type="project" value="TreeGrafter"/>
</dbReference>
<evidence type="ECO:0000313" key="14">
    <source>
        <dbReference type="Proteomes" id="UP000051124"/>
    </source>
</evidence>
<comment type="cofactor">
    <cofactor evidence="12">
        <name>Mn(2+)</name>
        <dbReference type="ChEBI" id="CHEBI:29035"/>
    </cofactor>
    <cofactor evidence="12">
        <name>Fe(2+)</name>
        <dbReference type="ChEBI" id="CHEBI:29033"/>
    </cofactor>
    <text evidence="12">Binds 1 Mn(2+) or Fe(2+) ion per subunit.</text>
</comment>
<keyword evidence="6 11" id="KW-0479">Metal-binding</keyword>
<protein>
    <recommendedName>
        <fullName evidence="15">Fur family transcriptional regulator</fullName>
    </recommendedName>
</protein>
<evidence type="ECO:0000313" key="13">
    <source>
        <dbReference type="EMBL" id="KPJ51118.1"/>
    </source>
</evidence>
<feature type="binding site" evidence="12">
    <location>
        <position position="92"/>
    </location>
    <ligand>
        <name>Fe cation</name>
        <dbReference type="ChEBI" id="CHEBI:24875"/>
    </ligand>
</feature>
<sequence>MGEEDKFVEYCRVREIRVTRQRREILRMFLAAEGHVTAGDLYYLMRRRGVKFAYSTVYRTLRLLEDSGIARRIDLGERGAQFEQKLPYTHHDHLICVKCGRSIEFMNPTIERLQEKIAKEKHFVPQRHSLVIYGLCEHCR</sequence>
<evidence type="ECO:0000256" key="3">
    <source>
        <dbReference type="ARBA" id="ARBA00011738"/>
    </source>
</evidence>
<feature type="binding site" evidence="11">
    <location>
        <position position="139"/>
    </location>
    <ligand>
        <name>Zn(2+)</name>
        <dbReference type="ChEBI" id="CHEBI:29105"/>
    </ligand>
</feature>
<dbReference type="GO" id="GO:0008270">
    <property type="term" value="F:zinc ion binding"/>
    <property type="evidence" value="ECO:0007669"/>
    <property type="project" value="TreeGrafter"/>
</dbReference>
<reference evidence="13 14" key="1">
    <citation type="journal article" date="2015" name="Microbiome">
        <title>Genomic resolution of linkages in carbon, nitrogen, and sulfur cycling among widespread estuary sediment bacteria.</title>
        <authorList>
            <person name="Baker B.J."/>
            <person name="Lazar C.S."/>
            <person name="Teske A.P."/>
            <person name="Dick G.J."/>
        </authorList>
    </citation>
    <scope>NUCLEOTIDE SEQUENCE [LARGE SCALE GENOMIC DNA]</scope>
    <source>
        <strain evidence="13">DG_26</strain>
    </source>
</reference>
<feature type="binding site" evidence="12">
    <location>
        <position position="111"/>
    </location>
    <ligand>
        <name>Fe cation</name>
        <dbReference type="ChEBI" id="CHEBI:24875"/>
    </ligand>
</feature>
<dbReference type="SUPFAM" id="SSF46785">
    <property type="entry name" value="Winged helix' DNA-binding domain"/>
    <property type="match status" value="1"/>
</dbReference>
<feature type="binding site" evidence="11">
    <location>
        <position position="136"/>
    </location>
    <ligand>
        <name>Zn(2+)</name>
        <dbReference type="ChEBI" id="CHEBI:29105"/>
    </ligand>
</feature>
<keyword evidence="10" id="KW-0804">Transcription</keyword>
<name>A0A0S7WLQ4_UNCT6</name>
<evidence type="ECO:0008006" key="15">
    <source>
        <dbReference type="Google" id="ProtNLM"/>
    </source>
</evidence>